<dbReference type="PROSITE" id="PS50893">
    <property type="entry name" value="ABC_TRANSPORTER_2"/>
    <property type="match status" value="1"/>
</dbReference>
<dbReference type="SUPFAM" id="SSF52540">
    <property type="entry name" value="P-loop containing nucleoside triphosphate hydrolases"/>
    <property type="match status" value="1"/>
</dbReference>
<dbReference type="GO" id="GO:0005524">
    <property type="term" value="F:ATP binding"/>
    <property type="evidence" value="ECO:0007669"/>
    <property type="project" value="UniProtKB-KW"/>
</dbReference>
<dbReference type="InterPro" id="IPR003439">
    <property type="entry name" value="ABC_transporter-like_ATP-bd"/>
</dbReference>
<dbReference type="Proteomes" id="UP001220964">
    <property type="component" value="Unassembled WGS sequence"/>
</dbReference>
<organism evidence="6 7">
    <name type="scientific">Psychromarinibacter sediminicola</name>
    <dbReference type="NCBI Taxonomy" id="3033385"/>
    <lineage>
        <taxon>Bacteria</taxon>
        <taxon>Pseudomonadati</taxon>
        <taxon>Pseudomonadota</taxon>
        <taxon>Alphaproteobacteria</taxon>
        <taxon>Rhodobacterales</taxon>
        <taxon>Paracoccaceae</taxon>
        <taxon>Psychromarinibacter</taxon>
    </lineage>
</organism>
<dbReference type="InterPro" id="IPR050166">
    <property type="entry name" value="ABC_transporter_ATP-bind"/>
</dbReference>
<name>A0AAE3T9E6_9RHOB</name>
<dbReference type="CDD" id="cd03293">
    <property type="entry name" value="ABC_NrtD_SsuB_transporters"/>
    <property type="match status" value="1"/>
</dbReference>
<dbReference type="InterPro" id="IPR027417">
    <property type="entry name" value="P-loop_NTPase"/>
</dbReference>
<dbReference type="Pfam" id="PF00005">
    <property type="entry name" value="ABC_tran"/>
    <property type="match status" value="1"/>
</dbReference>
<dbReference type="PROSITE" id="PS00211">
    <property type="entry name" value="ABC_TRANSPORTER_1"/>
    <property type="match status" value="1"/>
</dbReference>
<dbReference type="RefSeq" id="WP_275568244.1">
    <property type="nucleotide sequence ID" value="NZ_JARGYC010000042.1"/>
</dbReference>
<comment type="similarity">
    <text evidence="1">Belongs to the ABC transporter superfamily.</text>
</comment>
<evidence type="ECO:0000256" key="2">
    <source>
        <dbReference type="ARBA" id="ARBA00022448"/>
    </source>
</evidence>
<evidence type="ECO:0000313" key="6">
    <source>
        <dbReference type="EMBL" id="MDF0602107.1"/>
    </source>
</evidence>
<dbReference type="Gene3D" id="3.40.50.300">
    <property type="entry name" value="P-loop containing nucleotide triphosphate hydrolases"/>
    <property type="match status" value="1"/>
</dbReference>
<evidence type="ECO:0000256" key="3">
    <source>
        <dbReference type="ARBA" id="ARBA00022741"/>
    </source>
</evidence>
<dbReference type="SMART" id="SM00382">
    <property type="entry name" value="AAA"/>
    <property type="match status" value="1"/>
</dbReference>
<feature type="domain" description="ABC transporter" evidence="5">
    <location>
        <begin position="5"/>
        <end position="238"/>
    </location>
</feature>
<keyword evidence="4 6" id="KW-0067">ATP-binding</keyword>
<evidence type="ECO:0000256" key="1">
    <source>
        <dbReference type="ARBA" id="ARBA00005417"/>
    </source>
</evidence>
<reference evidence="6" key="1">
    <citation type="submission" date="2023-03" db="EMBL/GenBank/DDBJ databases">
        <title>Multiphase analysis and comparison of six strains from genera Psychromarinibacter, Lutimaribacter, and Maritimibacter, including a novel species: Psychromarinibacter sediminicola sp. nov.</title>
        <authorList>
            <person name="Wang Y.-H."/>
            <person name="Ye M.-Q."/>
            <person name="Du Z.-J."/>
        </authorList>
    </citation>
    <scope>NUCLEOTIDE SEQUENCE</scope>
    <source>
        <strain evidence="6">C21-152</strain>
    </source>
</reference>
<dbReference type="InterPro" id="IPR017871">
    <property type="entry name" value="ABC_transporter-like_CS"/>
</dbReference>
<dbReference type="GO" id="GO:0016887">
    <property type="term" value="F:ATP hydrolysis activity"/>
    <property type="evidence" value="ECO:0007669"/>
    <property type="project" value="InterPro"/>
</dbReference>
<proteinExistence type="inferred from homology"/>
<dbReference type="EMBL" id="JARGYC010000042">
    <property type="protein sequence ID" value="MDF0602107.1"/>
    <property type="molecule type" value="Genomic_DNA"/>
</dbReference>
<evidence type="ECO:0000256" key="4">
    <source>
        <dbReference type="ARBA" id="ARBA00022840"/>
    </source>
</evidence>
<keyword evidence="3" id="KW-0547">Nucleotide-binding</keyword>
<dbReference type="PANTHER" id="PTHR42788">
    <property type="entry name" value="TAURINE IMPORT ATP-BINDING PROTEIN-RELATED"/>
    <property type="match status" value="1"/>
</dbReference>
<dbReference type="PANTHER" id="PTHR42788:SF13">
    <property type="entry name" value="ALIPHATIC SULFONATES IMPORT ATP-BINDING PROTEIN SSUB"/>
    <property type="match status" value="1"/>
</dbReference>
<evidence type="ECO:0000259" key="5">
    <source>
        <dbReference type="PROSITE" id="PS50893"/>
    </source>
</evidence>
<keyword evidence="7" id="KW-1185">Reference proteome</keyword>
<keyword evidence="2" id="KW-0813">Transport</keyword>
<dbReference type="AlphaFoldDB" id="A0AAE3T9E6"/>
<dbReference type="InterPro" id="IPR003593">
    <property type="entry name" value="AAA+_ATPase"/>
</dbReference>
<accession>A0AAE3T9E6</accession>
<evidence type="ECO:0000313" key="7">
    <source>
        <dbReference type="Proteomes" id="UP001220964"/>
    </source>
</evidence>
<protein>
    <submittedName>
        <fullName evidence="6">ABC transporter ATP-binding protein</fullName>
    </submittedName>
</protein>
<gene>
    <name evidence="6" type="ORF">P1J78_15305</name>
</gene>
<comment type="caution">
    <text evidence="6">The sequence shown here is derived from an EMBL/GenBank/DDBJ whole genome shotgun (WGS) entry which is preliminary data.</text>
</comment>
<sequence>MTAQISIQGLTKTFPGRNESAAFTALSGISLDIPANEFVCLLGPSGCGKSTLLGLIAGHEQPTDGAVVVGGTRVTGPAAQRGMVFQQYALFPWYTVEDNVRLGLKVQGLSAREQMERTERMLRAVHLWDHRRKFPRELSGGMKQRAAIARTLAIDPDVLLMDEPFGALDEQTRNRLQDELLSIWQGSRRTVVFVTHSVQEAVTLADRVVVMAHDKGRIVAELPVSLPRPRDRMSVEFVEAEREVSACLKRAESSNAPNVIA</sequence>